<reference evidence="1 2" key="1">
    <citation type="submission" date="2019-11" db="EMBL/GenBank/DDBJ databases">
        <title>Comparative genomics of hydrocarbon-degrading Desulfosarcina strains.</title>
        <authorList>
            <person name="Watanabe M."/>
            <person name="Kojima H."/>
            <person name="Fukui M."/>
        </authorList>
    </citation>
    <scope>NUCLEOTIDE SEQUENCE [LARGE SCALE GENOMIC DNA]</scope>
    <source>
        <strain evidence="1 2">PP31</strain>
    </source>
</reference>
<sequence>MLTDKEVCNQLSSLYPDFGTCGDNLDINWDESNEAWAVDFEYAGNQIRHYLDNKDAAACVLEDQCIGLGIEFGQFR</sequence>
<dbReference type="OrthoDB" id="5432324at2"/>
<accession>A0A5K7Z1Z2</accession>
<dbReference type="AlphaFoldDB" id="A0A5K7Z1Z2"/>
<proteinExistence type="predicted"/>
<protein>
    <submittedName>
        <fullName evidence="1">Uncharacterized protein</fullName>
    </submittedName>
</protein>
<dbReference type="EMBL" id="AP021875">
    <property type="protein sequence ID" value="BBO76002.1"/>
    <property type="molecule type" value="Genomic_DNA"/>
</dbReference>
<name>A0A5K7Z1Z2_9BACT</name>
<evidence type="ECO:0000313" key="1">
    <source>
        <dbReference type="EMBL" id="BBO76002.1"/>
    </source>
</evidence>
<dbReference type="KEGG" id="dwd:DSCW_34190"/>
<keyword evidence="2" id="KW-1185">Reference proteome</keyword>
<organism evidence="1 2">
    <name type="scientific">Desulfosarcina widdelii</name>
    <dbReference type="NCBI Taxonomy" id="947919"/>
    <lineage>
        <taxon>Bacteria</taxon>
        <taxon>Pseudomonadati</taxon>
        <taxon>Thermodesulfobacteriota</taxon>
        <taxon>Desulfobacteria</taxon>
        <taxon>Desulfobacterales</taxon>
        <taxon>Desulfosarcinaceae</taxon>
        <taxon>Desulfosarcina</taxon>
    </lineage>
</organism>
<dbReference type="Proteomes" id="UP000427769">
    <property type="component" value="Chromosome"/>
</dbReference>
<dbReference type="RefSeq" id="WP_155304865.1">
    <property type="nucleotide sequence ID" value="NZ_AP021875.1"/>
</dbReference>
<gene>
    <name evidence="1" type="ORF">DSCW_34190</name>
</gene>
<evidence type="ECO:0000313" key="2">
    <source>
        <dbReference type="Proteomes" id="UP000427769"/>
    </source>
</evidence>